<organism evidence="2 3">
    <name type="scientific">Corynebacterium canis</name>
    <dbReference type="NCBI Taxonomy" id="679663"/>
    <lineage>
        <taxon>Bacteria</taxon>
        <taxon>Bacillati</taxon>
        <taxon>Actinomycetota</taxon>
        <taxon>Actinomycetes</taxon>
        <taxon>Mycobacteriales</taxon>
        <taxon>Corynebacteriaceae</taxon>
        <taxon>Corynebacterium</taxon>
    </lineage>
</organism>
<comment type="caution">
    <text evidence="2">The sequence shown here is derived from an EMBL/GenBank/DDBJ whole genome shotgun (WGS) entry which is preliminary data.</text>
</comment>
<evidence type="ECO:0000256" key="1">
    <source>
        <dbReference type="SAM" id="MobiDB-lite"/>
    </source>
</evidence>
<feature type="compositionally biased region" description="Low complexity" evidence="1">
    <location>
        <begin position="43"/>
        <end position="54"/>
    </location>
</feature>
<evidence type="ECO:0000313" key="2">
    <source>
        <dbReference type="EMBL" id="TWT24170.1"/>
    </source>
</evidence>
<reference evidence="2 3" key="1">
    <citation type="submission" date="2019-08" db="EMBL/GenBank/DDBJ databases">
        <authorList>
            <person name="Lei W."/>
        </authorList>
    </citation>
    <scope>NUCLEOTIDE SEQUENCE [LARGE SCALE GENOMIC DNA]</scope>
    <source>
        <strain evidence="2 3">CCUG 58627</strain>
    </source>
</reference>
<dbReference type="Proteomes" id="UP000320791">
    <property type="component" value="Unassembled WGS sequence"/>
</dbReference>
<dbReference type="OrthoDB" id="4411378at2"/>
<evidence type="ECO:0000313" key="3">
    <source>
        <dbReference type="Proteomes" id="UP000320791"/>
    </source>
</evidence>
<accession>A0A5C5UFB7</accession>
<protein>
    <recommendedName>
        <fullName evidence="4">VCBS repeat-containing protein</fullName>
    </recommendedName>
</protein>
<keyword evidence="3" id="KW-1185">Reference proteome</keyword>
<proteinExistence type="predicted"/>
<dbReference type="SUPFAM" id="SSF69318">
    <property type="entry name" value="Integrin alpha N-terminal domain"/>
    <property type="match status" value="1"/>
</dbReference>
<feature type="compositionally biased region" description="Polar residues" evidence="1">
    <location>
        <begin position="1"/>
        <end position="16"/>
    </location>
</feature>
<dbReference type="InterPro" id="IPR028994">
    <property type="entry name" value="Integrin_alpha_N"/>
</dbReference>
<sequence>MTNPMDSAANKFTSGNPEDLAAEQGAVGASGNPQHEVELDDPSGSVRNSVSSRDVNADGSIDVVHSVVDGEQNVSYLSAEGEVILTDVDADRDGIFETARITTADNVVVEGTDLDNDSDVDLISYADGRTGTVFQEDSIVDGTVASSRMDFDGDGATDIELVDQNLDGHMELAAVDFDGDGDADVIYRDINNDGTFDYASYDSDGDGVMDTNIDANDYGASGLGDAAAYAELGHYESQEADTQFEIGADPMDDDPVI</sequence>
<dbReference type="EMBL" id="VOHM01000019">
    <property type="protein sequence ID" value="TWT24170.1"/>
    <property type="molecule type" value="Genomic_DNA"/>
</dbReference>
<feature type="region of interest" description="Disordered" evidence="1">
    <location>
        <begin position="1"/>
        <end position="54"/>
    </location>
</feature>
<gene>
    <name evidence="2" type="ORF">FRX94_08945</name>
</gene>
<dbReference type="AlphaFoldDB" id="A0A5C5UFB7"/>
<dbReference type="RefSeq" id="WP_146324781.1">
    <property type="nucleotide sequence ID" value="NZ_BAABLR010000022.1"/>
</dbReference>
<evidence type="ECO:0008006" key="4">
    <source>
        <dbReference type="Google" id="ProtNLM"/>
    </source>
</evidence>
<name>A0A5C5UFB7_9CORY</name>